<feature type="domain" description="Rieske" evidence="10">
    <location>
        <begin position="32"/>
        <end position="126"/>
    </location>
</feature>
<feature type="non-terminal residue" evidence="11">
    <location>
        <position position="1"/>
    </location>
</feature>
<sequence>QVAALASAGVAATCLTGCEHRYEAKPEAPEEPVELGPADEVPVGGARLYERARLLVSRPEEDTFLAWSAVCTHLGCLVSPPEGTVAECPCHNSRFDTADGGRPLAGPAYEPLLSVPVRVNDEGVLVAGEPS</sequence>
<comment type="caution">
    <text evidence="11">The sequence shown here is derived from an EMBL/GenBank/DDBJ whole genome shotgun (WGS) entry which is preliminary data.</text>
</comment>
<keyword evidence="6" id="KW-0411">Iron-sulfur</keyword>
<dbReference type="GO" id="GO:0016705">
    <property type="term" value="F:oxidoreductase activity, acting on paired donors, with incorporation or reduction of molecular oxygen"/>
    <property type="evidence" value="ECO:0007669"/>
    <property type="project" value="UniProtKB-ARBA"/>
</dbReference>
<accession>A0A7W3Y1L8</accession>
<evidence type="ECO:0000259" key="10">
    <source>
        <dbReference type="PROSITE" id="PS51296"/>
    </source>
</evidence>
<dbReference type="PRINTS" id="PR00162">
    <property type="entry name" value="RIESKE"/>
</dbReference>
<evidence type="ECO:0000256" key="2">
    <source>
        <dbReference type="ARBA" id="ARBA00015816"/>
    </source>
</evidence>
<dbReference type="Gene3D" id="2.102.10.10">
    <property type="entry name" value="Rieske [2Fe-2S] iron-sulphur domain"/>
    <property type="match status" value="1"/>
</dbReference>
<evidence type="ECO:0000256" key="6">
    <source>
        <dbReference type="ARBA" id="ARBA00023014"/>
    </source>
</evidence>
<reference evidence="12" key="1">
    <citation type="submission" date="2019-10" db="EMBL/GenBank/DDBJ databases">
        <title>Streptomyces sp. nov., a novel actinobacterium isolated from alkaline environment.</title>
        <authorList>
            <person name="Golinska P."/>
        </authorList>
    </citation>
    <scope>NUCLEOTIDE SEQUENCE [LARGE SCALE GENOMIC DNA]</scope>
    <source>
        <strain evidence="12">DSM 42118</strain>
    </source>
</reference>
<dbReference type="InterPro" id="IPR005805">
    <property type="entry name" value="Rieske_Fe-S_prot_C"/>
</dbReference>
<dbReference type="GO" id="GO:0051537">
    <property type="term" value="F:2 iron, 2 sulfur cluster binding"/>
    <property type="evidence" value="ECO:0007669"/>
    <property type="project" value="UniProtKB-KW"/>
</dbReference>
<keyword evidence="5" id="KW-0408">Iron</keyword>
<evidence type="ECO:0000256" key="1">
    <source>
        <dbReference type="ARBA" id="ARBA00002494"/>
    </source>
</evidence>
<evidence type="ECO:0000256" key="8">
    <source>
        <dbReference type="ARBA" id="ARBA00029586"/>
    </source>
</evidence>
<dbReference type="Proteomes" id="UP000538929">
    <property type="component" value="Unassembled WGS sequence"/>
</dbReference>
<evidence type="ECO:0000313" key="12">
    <source>
        <dbReference type="Proteomes" id="UP000538929"/>
    </source>
</evidence>
<evidence type="ECO:0000256" key="9">
    <source>
        <dbReference type="ARBA" id="ARBA00034078"/>
    </source>
</evidence>
<dbReference type="CDD" id="cd03467">
    <property type="entry name" value="Rieske"/>
    <property type="match status" value="1"/>
</dbReference>
<dbReference type="GO" id="GO:0016020">
    <property type="term" value="C:membrane"/>
    <property type="evidence" value="ECO:0007669"/>
    <property type="project" value="InterPro"/>
</dbReference>
<dbReference type="EMBL" id="VKHT01000319">
    <property type="protein sequence ID" value="MBB0244809.1"/>
    <property type="molecule type" value="Genomic_DNA"/>
</dbReference>
<protein>
    <recommendedName>
        <fullName evidence="2">Cytochrome bc1 complex Rieske iron-sulfur subunit</fullName>
    </recommendedName>
    <alternativeName>
        <fullName evidence="8">Cytochrome bc1 reductase complex subunit QcrA</fullName>
    </alternativeName>
</protein>
<evidence type="ECO:0000256" key="5">
    <source>
        <dbReference type="ARBA" id="ARBA00023004"/>
    </source>
</evidence>
<keyword evidence="3" id="KW-0001">2Fe-2S</keyword>
<dbReference type="PROSITE" id="PS51296">
    <property type="entry name" value="RIESKE"/>
    <property type="match status" value="1"/>
</dbReference>
<dbReference type="InterPro" id="IPR014349">
    <property type="entry name" value="Rieske_Fe-S_prot"/>
</dbReference>
<dbReference type="GO" id="GO:0046872">
    <property type="term" value="F:metal ion binding"/>
    <property type="evidence" value="ECO:0007669"/>
    <property type="project" value="UniProtKB-KW"/>
</dbReference>
<evidence type="ECO:0000256" key="4">
    <source>
        <dbReference type="ARBA" id="ARBA00022723"/>
    </source>
</evidence>
<gene>
    <name evidence="11" type="ORF">FNQ90_12000</name>
</gene>
<proteinExistence type="predicted"/>
<dbReference type="RefSeq" id="WP_182606379.1">
    <property type="nucleotide sequence ID" value="NZ_VKHT01000319.1"/>
</dbReference>
<comment type="function">
    <text evidence="1">Iron-sulfur subunit of the cytochrome bc1 complex, an essential component of the respiratory electron transport chain required for ATP synthesis. The bc1 complex catalyzes the oxidation of menaquinol and the reduction of cytochrome c in the respiratory chain. The bc1 complex operates through a Q-cycle mechanism that couples electron transfer to generation of the proton gradient that drives ATP synthesis.</text>
</comment>
<name>A0A7W3Y1L8_9ACTN</name>
<dbReference type="GO" id="GO:0004497">
    <property type="term" value="F:monooxygenase activity"/>
    <property type="evidence" value="ECO:0007669"/>
    <property type="project" value="UniProtKB-ARBA"/>
</dbReference>
<dbReference type="Pfam" id="PF00355">
    <property type="entry name" value="Rieske"/>
    <property type="match status" value="1"/>
</dbReference>
<keyword evidence="4" id="KW-0479">Metal-binding</keyword>
<dbReference type="InterPro" id="IPR017941">
    <property type="entry name" value="Rieske_2Fe-2S"/>
</dbReference>
<dbReference type="InterPro" id="IPR036922">
    <property type="entry name" value="Rieske_2Fe-2S_sf"/>
</dbReference>
<evidence type="ECO:0000256" key="7">
    <source>
        <dbReference type="ARBA" id="ARBA00023157"/>
    </source>
</evidence>
<keyword evidence="12" id="KW-1185">Reference proteome</keyword>
<evidence type="ECO:0000313" key="11">
    <source>
        <dbReference type="EMBL" id="MBB0244809.1"/>
    </source>
</evidence>
<keyword evidence="7" id="KW-1015">Disulfide bond</keyword>
<comment type="cofactor">
    <cofactor evidence="9">
        <name>[2Fe-2S] cluster</name>
        <dbReference type="ChEBI" id="CHEBI:190135"/>
    </cofactor>
</comment>
<evidence type="ECO:0000256" key="3">
    <source>
        <dbReference type="ARBA" id="ARBA00022714"/>
    </source>
</evidence>
<organism evidence="11 12">
    <name type="scientific">Streptomyces alkaliphilus</name>
    <dbReference type="NCBI Taxonomy" id="1472722"/>
    <lineage>
        <taxon>Bacteria</taxon>
        <taxon>Bacillati</taxon>
        <taxon>Actinomycetota</taxon>
        <taxon>Actinomycetes</taxon>
        <taxon>Kitasatosporales</taxon>
        <taxon>Streptomycetaceae</taxon>
        <taxon>Streptomyces</taxon>
    </lineage>
</organism>
<dbReference type="PANTHER" id="PTHR10134">
    <property type="entry name" value="CYTOCHROME B-C1 COMPLEX SUBUNIT RIESKE, MITOCHONDRIAL"/>
    <property type="match status" value="1"/>
</dbReference>
<dbReference type="SUPFAM" id="SSF50022">
    <property type="entry name" value="ISP domain"/>
    <property type="match status" value="1"/>
</dbReference>
<dbReference type="AlphaFoldDB" id="A0A7W3Y1L8"/>